<dbReference type="Pfam" id="PF13966">
    <property type="entry name" value="zf-RVT"/>
    <property type="match status" value="1"/>
</dbReference>
<dbReference type="EMBL" id="JAZDWU010000004">
    <property type="protein sequence ID" value="KAL0005891.1"/>
    <property type="molecule type" value="Genomic_DNA"/>
</dbReference>
<sequence>MIFDRFDAKAILKIPLSRRQVQDKMVQMHCRNGKYMVKSGYHVARMLARDTNGREESSEQRADHQVWNRLWQLRVPSKIKVFGWRACLNIFPSKVNLVRRQILKEDRCGLCERCPKSVIHALGECSVAQDVWAGSTARIQKCVGVKEDFLQLFQFMMSKLSEEELKAFLVQ</sequence>
<organism evidence="2 3">
    <name type="scientific">Lithocarpus litseifolius</name>
    <dbReference type="NCBI Taxonomy" id="425828"/>
    <lineage>
        <taxon>Eukaryota</taxon>
        <taxon>Viridiplantae</taxon>
        <taxon>Streptophyta</taxon>
        <taxon>Embryophyta</taxon>
        <taxon>Tracheophyta</taxon>
        <taxon>Spermatophyta</taxon>
        <taxon>Magnoliopsida</taxon>
        <taxon>eudicotyledons</taxon>
        <taxon>Gunneridae</taxon>
        <taxon>Pentapetalae</taxon>
        <taxon>rosids</taxon>
        <taxon>fabids</taxon>
        <taxon>Fagales</taxon>
        <taxon>Fagaceae</taxon>
        <taxon>Lithocarpus</taxon>
    </lineage>
</organism>
<reference evidence="2 3" key="1">
    <citation type="submission" date="2024-01" db="EMBL/GenBank/DDBJ databases">
        <title>A telomere-to-telomere, gap-free genome of sweet tea (Lithocarpus litseifolius).</title>
        <authorList>
            <person name="Zhou J."/>
        </authorList>
    </citation>
    <scope>NUCLEOTIDE SEQUENCE [LARGE SCALE GENOMIC DNA]</scope>
    <source>
        <strain evidence="2">Zhou-2022a</strain>
        <tissue evidence="2">Leaf</tissue>
    </source>
</reference>
<evidence type="ECO:0000313" key="2">
    <source>
        <dbReference type="EMBL" id="KAL0005891.1"/>
    </source>
</evidence>
<dbReference type="Proteomes" id="UP001459277">
    <property type="component" value="Unassembled WGS sequence"/>
</dbReference>
<protein>
    <recommendedName>
        <fullName evidence="1">Reverse transcriptase zinc-binding domain-containing protein</fullName>
    </recommendedName>
</protein>
<feature type="domain" description="Reverse transcriptase zinc-binding" evidence="1">
    <location>
        <begin position="59"/>
        <end position="132"/>
    </location>
</feature>
<dbReference type="AlphaFoldDB" id="A0AAW2D6C0"/>
<comment type="caution">
    <text evidence="2">The sequence shown here is derived from an EMBL/GenBank/DDBJ whole genome shotgun (WGS) entry which is preliminary data.</text>
</comment>
<proteinExistence type="predicted"/>
<dbReference type="InterPro" id="IPR026960">
    <property type="entry name" value="RVT-Znf"/>
</dbReference>
<keyword evidence="3" id="KW-1185">Reference proteome</keyword>
<evidence type="ECO:0000259" key="1">
    <source>
        <dbReference type="Pfam" id="PF13966"/>
    </source>
</evidence>
<evidence type="ECO:0000313" key="3">
    <source>
        <dbReference type="Proteomes" id="UP001459277"/>
    </source>
</evidence>
<name>A0AAW2D6C0_9ROSI</name>
<accession>A0AAW2D6C0</accession>
<gene>
    <name evidence="2" type="ORF">SO802_013452</name>
</gene>